<dbReference type="GO" id="GO:0003777">
    <property type="term" value="F:microtubule motor activity"/>
    <property type="evidence" value="ECO:0007669"/>
    <property type="project" value="InterPro"/>
</dbReference>
<dbReference type="InterPro" id="IPR001752">
    <property type="entry name" value="Kinesin_motor_dom"/>
</dbReference>
<feature type="coiled-coil region" evidence="4">
    <location>
        <begin position="592"/>
        <end position="623"/>
    </location>
</feature>
<feature type="coiled-coil region" evidence="4">
    <location>
        <begin position="788"/>
        <end position="815"/>
    </location>
</feature>
<dbReference type="GO" id="GO:0005737">
    <property type="term" value="C:cytoplasm"/>
    <property type="evidence" value="ECO:0007669"/>
    <property type="project" value="TreeGrafter"/>
</dbReference>
<dbReference type="GO" id="GO:0008017">
    <property type="term" value="F:microtubule binding"/>
    <property type="evidence" value="ECO:0007669"/>
    <property type="project" value="InterPro"/>
</dbReference>
<name>A0A401NI19_SCYTO</name>
<dbReference type="Pfam" id="PF00225">
    <property type="entry name" value="Kinesin"/>
    <property type="match status" value="1"/>
</dbReference>
<keyword evidence="4" id="KW-0175">Coiled coil</keyword>
<dbReference type="Proteomes" id="UP000288216">
    <property type="component" value="Unassembled WGS sequence"/>
</dbReference>
<sequence length="918" mass="104645">MNVDVVGRIRPARRPEQGHSLLTSAEGKTIYTALGGGASCRFQEVFDQNASTQKVFSRTVEPLLNVFTEGMNACVVVFGETDSGKSYTLIGEKNDRLAIIPLAIDYIFGAPYLQNLQATAMWSLTISMYEIYAEVLKDLLDSSGMDPANLKIACNAQDGTFIKGLNRVAVSSAADATSTFRQGWARRTGASTDFGPAASHATVVTQLDLLVQDGNEMHPTKSSLQIIDLPGAEKLADDKNTSHFQESPLLNKSLHVFAQVVSDLAGTPYPDRVINYSESKLTQLTQEAFGGNCKTRVICCLPPKPETNRLAAVLRTCSTLSQVKNFPVLNDYFVESLVTQYRARILALQHQSFQEMGTKGDGEKVNLLRDQIRRLNNENVQLRDRNERLYTKLGDLQGKMGQMAGSKTDLSSKLVFSEEEKLKISKDLIDLQIQTNKIREQYEAENFELKSKILFLENRIMELELQKDKCTHEYRTAKDCLRVVEKNRKELADEYIVLKTNYMTLSKQHENEVAKNDELSLELLNLANSKKSLTRKQDEYAKSRAIYDEATTELNRVKDLVARLSCQKMKPEEVFVPESDRGTFERNLLGNQDQIKEQIEVMKQNYEKQQNAMEERIVKMGKELQEAKRGIRNTQHKLAEQTVALLGSQSQLKEVETENSQLQLHLKELNEEYRMRLVRYIEDVTDYVDNTVKSGNDNTKPPAADHPYLKRFVDSMLKDIRSAYRSREEQLATAARNYKKRMQNVFKKHEHLLIAYRMQREQILSLGTKDLDPGPSEITFAITDSELLSKQSQELNRLREDKAHLEAKLQDLQEKVRLGRISAPVIFSSLPETDGKDANESWSELRRQLREFTFTTQEDLERERAQLISRVTVAEEQLAELQEYVDKHLGRYKQEITRLRKLVGTEIPRAFSADALHR</sequence>
<feature type="coiled-coil region" evidence="4">
    <location>
        <begin position="857"/>
        <end position="884"/>
    </location>
</feature>
<evidence type="ECO:0000259" key="5">
    <source>
        <dbReference type="PROSITE" id="PS50067"/>
    </source>
</evidence>
<dbReference type="InterPro" id="IPR039873">
    <property type="entry name" value="CCDC78"/>
</dbReference>
<dbReference type="SMART" id="SM00129">
    <property type="entry name" value="KISc"/>
    <property type="match status" value="1"/>
</dbReference>
<dbReference type="GO" id="GO:0005524">
    <property type="term" value="F:ATP binding"/>
    <property type="evidence" value="ECO:0007669"/>
    <property type="project" value="UniProtKB-UniRule"/>
</dbReference>
<evidence type="ECO:0000256" key="3">
    <source>
        <dbReference type="PROSITE-ProRule" id="PRU00283"/>
    </source>
</evidence>
<dbReference type="PANTHER" id="PTHR22106">
    <property type="entry name" value="COILED-COIL DOMAIN-CONTAINING PROTEIN 78"/>
    <property type="match status" value="1"/>
</dbReference>
<dbReference type="Pfam" id="PF14739">
    <property type="entry name" value="DUF4472"/>
    <property type="match status" value="1"/>
</dbReference>
<proteinExistence type="inferred from homology"/>
<keyword evidence="2 3" id="KW-0067">ATP-binding</keyword>
<dbReference type="InterPro" id="IPR029329">
    <property type="entry name" value="DUF4472"/>
</dbReference>
<feature type="coiled-coil region" evidence="4">
    <location>
        <begin position="516"/>
        <end position="567"/>
    </location>
</feature>
<dbReference type="OMA" id="PVVNNDM"/>
<dbReference type="PRINTS" id="PR00380">
    <property type="entry name" value="KINESINHEAVY"/>
</dbReference>
<feature type="domain" description="Kinesin motor" evidence="5">
    <location>
        <begin position="2"/>
        <end position="326"/>
    </location>
</feature>
<feature type="coiled-coil region" evidence="4">
    <location>
        <begin position="439"/>
        <end position="473"/>
    </location>
</feature>
<gene>
    <name evidence="6" type="ORF">scyTo_0003950</name>
</gene>
<evidence type="ECO:0000313" key="7">
    <source>
        <dbReference type="Proteomes" id="UP000288216"/>
    </source>
</evidence>
<evidence type="ECO:0000256" key="4">
    <source>
        <dbReference type="SAM" id="Coils"/>
    </source>
</evidence>
<dbReference type="PANTHER" id="PTHR22106:SF5">
    <property type="entry name" value="COILED-COIL DOMAIN-CONTAINING PROTEIN 78"/>
    <property type="match status" value="1"/>
</dbReference>
<evidence type="ECO:0000256" key="1">
    <source>
        <dbReference type="ARBA" id="ARBA00022741"/>
    </source>
</evidence>
<dbReference type="EMBL" id="BFAA01001126">
    <property type="protein sequence ID" value="GCB60520.1"/>
    <property type="molecule type" value="Genomic_DNA"/>
</dbReference>
<evidence type="ECO:0000313" key="6">
    <source>
        <dbReference type="EMBL" id="GCB60520.1"/>
    </source>
</evidence>
<dbReference type="SUPFAM" id="SSF52540">
    <property type="entry name" value="P-loop containing nucleoside triphosphate hydrolases"/>
    <property type="match status" value="1"/>
</dbReference>
<dbReference type="GO" id="GO:0007018">
    <property type="term" value="P:microtubule-based movement"/>
    <property type="evidence" value="ECO:0007669"/>
    <property type="project" value="InterPro"/>
</dbReference>
<protein>
    <recommendedName>
        <fullName evidence="5">Kinesin motor domain-containing protein</fullName>
    </recommendedName>
</protein>
<feature type="binding site" evidence="3">
    <location>
        <begin position="79"/>
        <end position="86"/>
    </location>
    <ligand>
        <name>ATP</name>
        <dbReference type="ChEBI" id="CHEBI:30616"/>
    </ligand>
</feature>
<dbReference type="AlphaFoldDB" id="A0A401NI19"/>
<dbReference type="Gene3D" id="3.40.850.10">
    <property type="entry name" value="Kinesin motor domain"/>
    <property type="match status" value="1"/>
</dbReference>
<dbReference type="PROSITE" id="PS50067">
    <property type="entry name" value="KINESIN_MOTOR_2"/>
    <property type="match status" value="1"/>
</dbReference>
<organism evidence="6 7">
    <name type="scientific">Scyliorhinus torazame</name>
    <name type="common">Cloudy catshark</name>
    <name type="synonym">Catulus torazame</name>
    <dbReference type="NCBI Taxonomy" id="75743"/>
    <lineage>
        <taxon>Eukaryota</taxon>
        <taxon>Metazoa</taxon>
        <taxon>Chordata</taxon>
        <taxon>Craniata</taxon>
        <taxon>Vertebrata</taxon>
        <taxon>Chondrichthyes</taxon>
        <taxon>Elasmobranchii</taxon>
        <taxon>Galeomorphii</taxon>
        <taxon>Galeoidea</taxon>
        <taxon>Carcharhiniformes</taxon>
        <taxon>Scyliorhinidae</taxon>
        <taxon>Scyliorhinus</taxon>
    </lineage>
</organism>
<feature type="coiled-coil region" evidence="4">
    <location>
        <begin position="365"/>
        <end position="392"/>
    </location>
</feature>
<keyword evidence="3" id="KW-0505">Motor protein</keyword>
<evidence type="ECO:0000256" key="2">
    <source>
        <dbReference type="ARBA" id="ARBA00022840"/>
    </source>
</evidence>
<reference evidence="6 7" key="1">
    <citation type="journal article" date="2018" name="Nat. Ecol. Evol.">
        <title>Shark genomes provide insights into elasmobranch evolution and the origin of vertebrates.</title>
        <authorList>
            <person name="Hara Y"/>
            <person name="Yamaguchi K"/>
            <person name="Onimaru K"/>
            <person name="Kadota M"/>
            <person name="Koyanagi M"/>
            <person name="Keeley SD"/>
            <person name="Tatsumi K"/>
            <person name="Tanaka K"/>
            <person name="Motone F"/>
            <person name="Kageyama Y"/>
            <person name="Nozu R"/>
            <person name="Adachi N"/>
            <person name="Nishimura O"/>
            <person name="Nakagawa R"/>
            <person name="Tanegashima C"/>
            <person name="Kiyatake I"/>
            <person name="Matsumoto R"/>
            <person name="Murakumo K"/>
            <person name="Nishida K"/>
            <person name="Terakita A"/>
            <person name="Kuratani S"/>
            <person name="Sato K"/>
            <person name="Hyodo S Kuraku.S."/>
        </authorList>
    </citation>
    <scope>NUCLEOTIDE SEQUENCE [LARGE SCALE GENOMIC DNA]</scope>
</reference>
<dbReference type="OrthoDB" id="2113965at2759"/>
<comment type="similarity">
    <text evidence="3">Belongs to the TRAFAC class myosin-kinesin ATPase superfamily. Kinesin family.</text>
</comment>
<dbReference type="STRING" id="75743.A0A401NI19"/>
<dbReference type="InterPro" id="IPR027417">
    <property type="entry name" value="P-loop_NTPase"/>
</dbReference>
<keyword evidence="7" id="KW-1185">Reference proteome</keyword>
<accession>A0A401NI19</accession>
<comment type="caution">
    <text evidence="6">The sequence shown here is derived from an EMBL/GenBank/DDBJ whole genome shotgun (WGS) entry which is preliminary data.</text>
</comment>
<dbReference type="InterPro" id="IPR036961">
    <property type="entry name" value="Kinesin_motor_dom_sf"/>
</dbReference>
<keyword evidence="1 3" id="KW-0547">Nucleotide-binding</keyword>